<keyword evidence="5 7" id="KW-1133">Transmembrane helix</keyword>
<sequence>MNTIVRYSAINIQGEKVRGRCEGYEFVELKSSLKEKGYYIYDRSIVKSHRKIFFKKPNMMDISVLCSQLSIMLSAGIPVSKVFDELENQYGTSSAKYILKAVKEEVIKGKNLYESMAQFKHAFPVFMINMVKVGEESGRLDEIFKKLSEYYEKCYSVISSIKTSLIYPAVTLAVSVFILLFLMIDIVPQFIDIIISNGGEVPALTKIVMFSCQFLGDHCLQILGAFVLICIVYCRFRKKSKVVNAVENIKIRIPYFNKVFSDLTIFKICSSMAILTSSGVNIIDSLKITGELLGNNILSGKIEESIKYIEGGEDVCGALKRAGIDDKLFLSLVKTGEDTGNMDGMFLKLEQLFGSKLDRYLKKMTKIVEPLIIICLSLFVGIFIISALMPIFSIMDSTL</sequence>
<evidence type="ECO:0000256" key="4">
    <source>
        <dbReference type="ARBA" id="ARBA00022692"/>
    </source>
</evidence>
<protein>
    <submittedName>
        <fullName evidence="9">Type II secretion system F family protein</fullName>
    </submittedName>
</protein>
<evidence type="ECO:0000256" key="2">
    <source>
        <dbReference type="ARBA" id="ARBA00005745"/>
    </source>
</evidence>
<evidence type="ECO:0000256" key="6">
    <source>
        <dbReference type="ARBA" id="ARBA00023136"/>
    </source>
</evidence>
<accession>A0ABV4DVN5</accession>
<evidence type="ECO:0000256" key="3">
    <source>
        <dbReference type="ARBA" id="ARBA00022475"/>
    </source>
</evidence>
<feature type="transmembrane region" description="Helical" evidence="7">
    <location>
        <begin position="165"/>
        <end position="187"/>
    </location>
</feature>
<feature type="transmembrane region" description="Helical" evidence="7">
    <location>
        <begin position="371"/>
        <end position="395"/>
    </location>
</feature>
<dbReference type="Pfam" id="PF00482">
    <property type="entry name" value="T2SSF"/>
    <property type="match status" value="2"/>
</dbReference>
<dbReference type="EMBL" id="JBGFFE010000001">
    <property type="protein sequence ID" value="MEY8762301.1"/>
    <property type="molecule type" value="Genomic_DNA"/>
</dbReference>
<evidence type="ECO:0000256" key="1">
    <source>
        <dbReference type="ARBA" id="ARBA00004651"/>
    </source>
</evidence>
<name>A0ABV4DVN5_9CLOT</name>
<evidence type="ECO:0000256" key="7">
    <source>
        <dbReference type="SAM" id="Phobius"/>
    </source>
</evidence>
<dbReference type="InterPro" id="IPR042094">
    <property type="entry name" value="T2SS_GspF_sf"/>
</dbReference>
<reference evidence="9 10" key="1">
    <citation type="submission" date="2024-08" db="EMBL/GenBank/DDBJ databases">
        <title>Clostridium lapicellarii sp. nov., and Clostridium renhuaiense sp. nov., two species isolated from the mud in a fermentation cellar used for producing sauce-flavour Chinese liquors.</title>
        <authorList>
            <person name="Yang F."/>
            <person name="Wang H."/>
            <person name="Chen L.Q."/>
            <person name="Zhou N."/>
            <person name="Lu J.J."/>
            <person name="Pu X.X."/>
            <person name="Wan B."/>
            <person name="Wang L."/>
            <person name="Liu S.J."/>
        </authorList>
    </citation>
    <scope>NUCLEOTIDE SEQUENCE [LARGE SCALE GENOMIC DNA]</scope>
    <source>
        <strain evidence="9 10">MT-113</strain>
    </source>
</reference>
<feature type="domain" description="Type II secretion system protein GspF" evidence="8">
    <location>
        <begin position="66"/>
        <end position="188"/>
    </location>
</feature>
<keyword evidence="4 7" id="KW-0812">Transmembrane</keyword>
<evidence type="ECO:0000313" key="9">
    <source>
        <dbReference type="EMBL" id="MEY8762301.1"/>
    </source>
</evidence>
<dbReference type="Proteomes" id="UP001565220">
    <property type="component" value="Unassembled WGS sequence"/>
</dbReference>
<proteinExistence type="inferred from homology"/>
<gene>
    <name evidence="9" type="ORF">AB8S09_01380</name>
</gene>
<dbReference type="PANTHER" id="PTHR30012">
    <property type="entry name" value="GENERAL SECRETION PATHWAY PROTEIN"/>
    <property type="match status" value="1"/>
</dbReference>
<comment type="subcellular location">
    <subcellularLocation>
        <location evidence="1">Cell membrane</location>
        <topology evidence="1">Multi-pass membrane protein</topology>
    </subcellularLocation>
</comment>
<dbReference type="Gene3D" id="1.20.81.30">
    <property type="entry name" value="Type II secretion system (T2SS), domain F"/>
    <property type="match status" value="2"/>
</dbReference>
<feature type="transmembrane region" description="Helical" evidence="7">
    <location>
        <begin position="207"/>
        <end position="234"/>
    </location>
</feature>
<keyword evidence="3" id="KW-1003">Cell membrane</keyword>
<keyword evidence="10" id="KW-1185">Reference proteome</keyword>
<dbReference type="PRINTS" id="PR00812">
    <property type="entry name" value="BCTERIALGSPF"/>
</dbReference>
<dbReference type="InterPro" id="IPR003004">
    <property type="entry name" value="GspF/PilC"/>
</dbReference>
<evidence type="ECO:0000313" key="10">
    <source>
        <dbReference type="Proteomes" id="UP001565220"/>
    </source>
</evidence>
<evidence type="ECO:0000256" key="5">
    <source>
        <dbReference type="ARBA" id="ARBA00022989"/>
    </source>
</evidence>
<dbReference type="InterPro" id="IPR018076">
    <property type="entry name" value="T2SS_GspF_dom"/>
</dbReference>
<keyword evidence="6 7" id="KW-0472">Membrane</keyword>
<comment type="similarity">
    <text evidence="2">Belongs to the GSP F family.</text>
</comment>
<evidence type="ECO:0000259" key="8">
    <source>
        <dbReference type="Pfam" id="PF00482"/>
    </source>
</evidence>
<feature type="domain" description="Type II secretion system protein GspF" evidence="8">
    <location>
        <begin position="269"/>
        <end position="390"/>
    </location>
</feature>
<comment type="caution">
    <text evidence="9">The sequence shown here is derived from an EMBL/GenBank/DDBJ whole genome shotgun (WGS) entry which is preliminary data.</text>
</comment>
<dbReference type="PANTHER" id="PTHR30012:SF0">
    <property type="entry name" value="TYPE II SECRETION SYSTEM PROTEIN F-RELATED"/>
    <property type="match status" value="1"/>
</dbReference>
<organism evidence="9 10">
    <name type="scientific">Clostridium lapidicellarium</name>
    <dbReference type="NCBI Taxonomy" id="3240931"/>
    <lineage>
        <taxon>Bacteria</taxon>
        <taxon>Bacillati</taxon>
        <taxon>Bacillota</taxon>
        <taxon>Clostridia</taxon>
        <taxon>Eubacteriales</taxon>
        <taxon>Clostridiaceae</taxon>
        <taxon>Clostridium</taxon>
    </lineage>
</organism>